<dbReference type="GO" id="GO:0009190">
    <property type="term" value="P:cyclic nucleotide biosynthetic process"/>
    <property type="evidence" value="ECO:0007669"/>
    <property type="project" value="InterPro"/>
</dbReference>
<dbReference type="Pfam" id="PF00211">
    <property type="entry name" value="Guanylate_cyc"/>
    <property type="match status" value="1"/>
</dbReference>
<dbReference type="SUPFAM" id="SSF52172">
    <property type="entry name" value="CheY-like"/>
    <property type="match status" value="2"/>
</dbReference>
<evidence type="ECO:0000259" key="8">
    <source>
        <dbReference type="PROSITE" id="PS50125"/>
    </source>
</evidence>
<reference evidence="9" key="1">
    <citation type="submission" date="2020-10" db="EMBL/GenBank/DDBJ databases">
        <title>Unveiling of a novel bifunctional photoreceptor, Dualchrome1, isolated from a cosmopolitan green alga.</title>
        <authorList>
            <person name="Suzuki S."/>
            <person name="Kawachi M."/>
        </authorList>
    </citation>
    <scope>NUCLEOTIDE SEQUENCE</scope>
    <source>
        <strain evidence="9">NIES 2893</strain>
    </source>
</reference>
<dbReference type="AlphaFoldDB" id="A0A830I3D9"/>
<dbReference type="EC" id="2.7.13.3" evidence="2"/>
<protein>
    <recommendedName>
        <fullName evidence="2">histidine kinase</fullName>
        <ecNumber evidence="2">2.7.13.3</ecNumber>
    </recommendedName>
</protein>
<name>A0A830I3D9_9CHLO</name>
<dbReference type="SUPFAM" id="SSF55073">
    <property type="entry name" value="Nucleotide cyclase"/>
    <property type="match status" value="1"/>
</dbReference>
<feature type="domain" description="Response regulatory" evidence="7">
    <location>
        <begin position="321"/>
        <end position="438"/>
    </location>
</feature>
<dbReference type="PANTHER" id="PTHR43047:SF72">
    <property type="entry name" value="OSMOSENSING HISTIDINE PROTEIN KINASE SLN1"/>
    <property type="match status" value="1"/>
</dbReference>
<keyword evidence="5" id="KW-0597">Phosphoprotein</keyword>
<evidence type="ECO:0000256" key="3">
    <source>
        <dbReference type="ARBA" id="ARBA00022679"/>
    </source>
</evidence>
<keyword evidence="4" id="KW-0418">Kinase</keyword>
<dbReference type="GO" id="GO:0005886">
    <property type="term" value="C:plasma membrane"/>
    <property type="evidence" value="ECO:0007669"/>
    <property type="project" value="TreeGrafter"/>
</dbReference>
<dbReference type="PROSITE" id="PS50110">
    <property type="entry name" value="RESPONSE_REGULATORY"/>
    <property type="match status" value="2"/>
</dbReference>
<dbReference type="SMART" id="SM00448">
    <property type="entry name" value="REC"/>
    <property type="match status" value="2"/>
</dbReference>
<evidence type="ECO:0000313" key="10">
    <source>
        <dbReference type="Proteomes" id="UP000660262"/>
    </source>
</evidence>
<dbReference type="EMBL" id="BNJQ01000040">
    <property type="protein sequence ID" value="GHP12241.1"/>
    <property type="molecule type" value="Genomic_DNA"/>
</dbReference>
<feature type="modified residue" description="4-aspartylphosphate" evidence="5">
    <location>
        <position position="236"/>
    </location>
</feature>
<evidence type="ECO:0000313" key="9">
    <source>
        <dbReference type="EMBL" id="GHP12241.1"/>
    </source>
</evidence>
<evidence type="ECO:0000256" key="4">
    <source>
        <dbReference type="ARBA" id="ARBA00022777"/>
    </source>
</evidence>
<accession>A0A830I3D9</accession>
<organism evidence="9 10">
    <name type="scientific">Pycnococcus provasolii</name>
    <dbReference type="NCBI Taxonomy" id="41880"/>
    <lineage>
        <taxon>Eukaryota</taxon>
        <taxon>Viridiplantae</taxon>
        <taxon>Chlorophyta</taxon>
        <taxon>Pseudoscourfieldiophyceae</taxon>
        <taxon>Pseudoscourfieldiales</taxon>
        <taxon>Pycnococcaceae</taxon>
        <taxon>Pycnococcus</taxon>
    </lineage>
</organism>
<dbReference type="InterPro" id="IPR001789">
    <property type="entry name" value="Sig_transdc_resp-reg_receiver"/>
</dbReference>
<dbReference type="Gene3D" id="3.40.50.2300">
    <property type="match status" value="2"/>
</dbReference>
<proteinExistence type="predicted"/>
<keyword evidence="3" id="KW-0808">Transferase</keyword>
<dbReference type="Gene3D" id="3.30.70.1230">
    <property type="entry name" value="Nucleotide cyclase"/>
    <property type="match status" value="1"/>
</dbReference>
<comment type="caution">
    <text evidence="9">The sequence shown here is derived from an EMBL/GenBank/DDBJ whole genome shotgun (WGS) entry which is preliminary data.</text>
</comment>
<dbReference type="GO" id="GO:0000155">
    <property type="term" value="F:phosphorelay sensor kinase activity"/>
    <property type="evidence" value="ECO:0007669"/>
    <property type="project" value="TreeGrafter"/>
</dbReference>
<evidence type="ECO:0000256" key="2">
    <source>
        <dbReference type="ARBA" id="ARBA00012438"/>
    </source>
</evidence>
<keyword evidence="10" id="KW-1185">Reference proteome</keyword>
<evidence type="ECO:0000256" key="1">
    <source>
        <dbReference type="ARBA" id="ARBA00000085"/>
    </source>
</evidence>
<dbReference type="InterPro" id="IPR029787">
    <property type="entry name" value="Nucleotide_cyclase"/>
</dbReference>
<dbReference type="InterPro" id="IPR011006">
    <property type="entry name" value="CheY-like_superfamily"/>
</dbReference>
<evidence type="ECO:0000259" key="7">
    <source>
        <dbReference type="PROSITE" id="PS50110"/>
    </source>
</evidence>
<dbReference type="PANTHER" id="PTHR43047">
    <property type="entry name" value="TWO-COMPONENT HISTIDINE PROTEIN KINASE"/>
    <property type="match status" value="1"/>
</dbReference>
<feature type="region of interest" description="Disordered" evidence="6">
    <location>
        <begin position="461"/>
        <end position="483"/>
    </location>
</feature>
<feature type="compositionally biased region" description="Low complexity" evidence="6">
    <location>
        <begin position="461"/>
        <end position="480"/>
    </location>
</feature>
<dbReference type="PROSITE" id="PS50125">
    <property type="entry name" value="GUANYLATE_CYCLASE_2"/>
    <property type="match status" value="1"/>
</dbReference>
<dbReference type="CDD" id="cd07302">
    <property type="entry name" value="CHD"/>
    <property type="match status" value="1"/>
</dbReference>
<feature type="domain" description="Response regulatory" evidence="7">
    <location>
        <begin position="185"/>
        <end position="294"/>
    </location>
</feature>
<comment type="catalytic activity">
    <reaction evidence="1">
        <text>ATP + protein L-histidine = ADP + protein N-phospho-L-histidine.</text>
        <dbReference type="EC" id="2.7.13.3"/>
    </reaction>
</comment>
<feature type="modified residue" description="4-aspartylphosphate" evidence="5">
    <location>
        <position position="372"/>
    </location>
</feature>
<dbReference type="OrthoDB" id="21225at2759"/>
<dbReference type="Proteomes" id="UP000660262">
    <property type="component" value="Unassembled WGS sequence"/>
</dbReference>
<dbReference type="SMART" id="SM00044">
    <property type="entry name" value="CYCc"/>
    <property type="match status" value="1"/>
</dbReference>
<feature type="domain" description="Guanylate cyclase" evidence="8">
    <location>
        <begin position="641"/>
        <end position="769"/>
    </location>
</feature>
<dbReference type="Pfam" id="PF00072">
    <property type="entry name" value="Response_reg"/>
    <property type="match status" value="2"/>
</dbReference>
<evidence type="ECO:0000256" key="5">
    <source>
        <dbReference type="PROSITE-ProRule" id="PRU00169"/>
    </source>
</evidence>
<dbReference type="InterPro" id="IPR001054">
    <property type="entry name" value="A/G_cyclase"/>
</dbReference>
<gene>
    <name evidence="9" type="ORF">PPROV_001096900</name>
</gene>
<evidence type="ECO:0000256" key="6">
    <source>
        <dbReference type="SAM" id="MobiDB-lite"/>
    </source>
</evidence>
<dbReference type="SUPFAM" id="SSF47226">
    <property type="entry name" value="Histidine-containing phosphotransfer domain, HPT domain"/>
    <property type="match status" value="1"/>
</dbReference>
<dbReference type="InterPro" id="IPR036641">
    <property type="entry name" value="HPT_dom_sf"/>
</dbReference>
<sequence>MALSYYTRSSNVGKGHKIVNAAGKLLYGEDNLVRRTKLFTEKMMADGAAAGSTLNSSMSAKGGPLRSFLALQQASSNLNALDTRVSSSYGPSESNLGIDARDMPLPATPSQTDAVGLGLGLPSVKAFAEGEGGEVWCTANPAAEGEGAAIGFSICVPFDDDSSIHNGEFFVEIRNEEGARAKTPRVLLVEDDPVQLFALKRRVTKELPNADIETAKNGHEGLQRLRSSSFDAVLSDLLMPITDGATMLRQAESEGRLPSFARLLTYDTETASKLEYTSVPVQSKAPGIRAVVRETLLEWQQPSGDGATKEEPAKKNALQCRVLLVEDDMYQLFDLRRRVQEELPNAIVETALNGLEGLERLLTCDYDALITDHNMPVMDGVQMLNEARAKQCLPWVAKLNSATTRTPEFLSSCGLNAEDVFDKCETSRDVVKNVARQLVKRDSGLGDIDDVRIELGASSDNSAKSLGSGSNSSSKRLLSRVASTSSPKDVRDVAEILEDSTVLKGLKERHGALSDAITRGDAQSIKAIVHKLRGWAMSLQAHDLVSACAAYQDDPDRVEDVLSCLDGMAGPDVGDSAPTRRSSFEGVSREALEKARRVAARGATRLMDVLRGSIPIEILQDLSAHDEPGSSVAPLHHDAVAIIFVDMVGSTRKFVENADFVEAMQRYFVALDRLAADCKVEKIRTIGDGYLATVGVIEDYHHRDNSQNLRDTKRRVLDAVEFAKQCVSMFNDQVRIGVHVGSCESCIVGMTSAQFDLFGSSVNFCARLEQACPRGCVHVSTDAMSFVLEEEQNGGGWEREVLELEYKGYDGAIRSTLLRPSMTTS</sequence>
<dbReference type="GO" id="GO:0009927">
    <property type="term" value="F:histidine phosphotransfer kinase activity"/>
    <property type="evidence" value="ECO:0007669"/>
    <property type="project" value="TreeGrafter"/>
</dbReference>